<dbReference type="Proteomes" id="UP001642484">
    <property type="component" value="Unassembled WGS sequence"/>
</dbReference>
<evidence type="ECO:0000313" key="2">
    <source>
        <dbReference type="Proteomes" id="UP001642484"/>
    </source>
</evidence>
<reference evidence="1 2" key="1">
    <citation type="submission" date="2024-02" db="EMBL/GenBank/DDBJ databases">
        <authorList>
            <person name="Chen Y."/>
            <person name="Shah S."/>
            <person name="Dougan E. K."/>
            <person name="Thang M."/>
            <person name="Chan C."/>
        </authorList>
    </citation>
    <scope>NUCLEOTIDE SEQUENCE [LARGE SCALE GENOMIC DNA]</scope>
</reference>
<accession>A0ABP0RNC1</accession>
<organism evidence="1 2">
    <name type="scientific">Durusdinium trenchii</name>
    <dbReference type="NCBI Taxonomy" id="1381693"/>
    <lineage>
        <taxon>Eukaryota</taxon>
        <taxon>Sar</taxon>
        <taxon>Alveolata</taxon>
        <taxon>Dinophyceae</taxon>
        <taxon>Suessiales</taxon>
        <taxon>Symbiodiniaceae</taxon>
        <taxon>Durusdinium</taxon>
    </lineage>
</organism>
<evidence type="ECO:0000313" key="1">
    <source>
        <dbReference type="EMBL" id="CAK9101554.1"/>
    </source>
</evidence>
<dbReference type="EMBL" id="CAXAMN010026250">
    <property type="protein sequence ID" value="CAK9101554.1"/>
    <property type="molecule type" value="Genomic_DNA"/>
</dbReference>
<sequence length="169" mass="19304">MELLGEQKLAVYRLRFTFTLDSRADAMRHRSEPALAWAFAAAGLAHFKALPGFCPTSSWLCRQGTSSWWRVTPTSSSHFFLEMSHCPRRTMQTLLQNQLNRGWLGKTSPLPCGLGLCPKWLRSRMSRSQLWRWLSSLLQSSGSSLERLTLWRTSFGHTSALHLPEVLKI</sequence>
<name>A0ABP0RNC1_9DINO</name>
<protein>
    <submittedName>
        <fullName evidence="1">Uncharacterized protein</fullName>
    </submittedName>
</protein>
<gene>
    <name evidence="1" type="ORF">CCMP2556_LOCUS47874</name>
</gene>
<comment type="caution">
    <text evidence="1">The sequence shown here is derived from an EMBL/GenBank/DDBJ whole genome shotgun (WGS) entry which is preliminary data.</text>
</comment>
<keyword evidence="2" id="KW-1185">Reference proteome</keyword>
<proteinExistence type="predicted"/>